<dbReference type="PANTHER" id="PTHR39341:SF1">
    <property type="entry name" value="DUF1858 DOMAIN-CONTAINING PROTEIN"/>
    <property type="match status" value="1"/>
</dbReference>
<evidence type="ECO:0000259" key="1">
    <source>
        <dbReference type="Pfam" id="PF08984"/>
    </source>
</evidence>
<dbReference type="RefSeq" id="WP_066083381.1">
    <property type="nucleotide sequence ID" value="NZ_LRVM01000001.1"/>
</dbReference>
<organism evidence="2 3">
    <name type="scientific">Anaerotignum neopropionicum</name>
    <dbReference type="NCBI Taxonomy" id="36847"/>
    <lineage>
        <taxon>Bacteria</taxon>
        <taxon>Bacillati</taxon>
        <taxon>Bacillota</taxon>
        <taxon>Clostridia</taxon>
        <taxon>Lachnospirales</taxon>
        <taxon>Anaerotignaceae</taxon>
        <taxon>Anaerotignum</taxon>
    </lineage>
</organism>
<dbReference type="STRING" id="36847.CLNEO_00820"/>
<dbReference type="EMBL" id="LRVM01000001">
    <property type="protein sequence ID" value="KXL53986.1"/>
    <property type="molecule type" value="Genomic_DNA"/>
</dbReference>
<evidence type="ECO:0000313" key="3">
    <source>
        <dbReference type="Proteomes" id="UP000070539"/>
    </source>
</evidence>
<dbReference type="OrthoDB" id="15017at2"/>
<dbReference type="PANTHER" id="PTHR39341">
    <property type="entry name" value="BSL7085 PROTEIN"/>
    <property type="match status" value="1"/>
</dbReference>
<dbReference type="Gene3D" id="1.10.3910.10">
    <property type="entry name" value="SP0561-like"/>
    <property type="match status" value="1"/>
</dbReference>
<proteinExistence type="predicted"/>
<dbReference type="InterPro" id="IPR023883">
    <property type="entry name" value="CHP03980_redox-disulphide"/>
</dbReference>
<gene>
    <name evidence="2" type="ORF">CLNEO_00820</name>
</gene>
<dbReference type="InterPro" id="IPR038062">
    <property type="entry name" value="ScdA-like_N_sf"/>
</dbReference>
<feature type="domain" description="DUF1858" evidence="1">
    <location>
        <begin position="4"/>
        <end position="56"/>
    </location>
</feature>
<dbReference type="Proteomes" id="UP000070539">
    <property type="component" value="Unassembled WGS sequence"/>
</dbReference>
<dbReference type="InterPro" id="IPR015077">
    <property type="entry name" value="DUF1858"/>
</dbReference>
<protein>
    <recommendedName>
        <fullName evidence="1">DUF1858 domain-containing protein</fullName>
    </recommendedName>
</protein>
<evidence type="ECO:0000313" key="2">
    <source>
        <dbReference type="EMBL" id="KXL53986.1"/>
    </source>
</evidence>
<accession>A0A136WHE3</accession>
<sequence>MKATKDMTIGELLMMDRGAAAILMGNGMHCVGCPSAAGETLEEASMVHGMDVEKLMQDINDYLANKGE</sequence>
<keyword evidence="3" id="KW-1185">Reference proteome</keyword>
<dbReference type="NCBIfam" id="TIGR03980">
    <property type="entry name" value="prismane_assoc"/>
    <property type="match status" value="1"/>
</dbReference>
<reference evidence="2 3" key="1">
    <citation type="submission" date="2016-01" db="EMBL/GenBank/DDBJ databases">
        <title>Genome sequence of Clostridium neopropionicum X4, DSM-3847.</title>
        <authorList>
            <person name="Poehlein A."/>
            <person name="Beck M.H."/>
            <person name="Bengelsdorf F.R."/>
            <person name="Daniel R."/>
            <person name="Duerre P."/>
        </authorList>
    </citation>
    <scope>NUCLEOTIDE SEQUENCE [LARGE SCALE GENOMIC DNA]</scope>
    <source>
        <strain evidence="2 3">DSM-3847</strain>
    </source>
</reference>
<dbReference type="Pfam" id="PF08984">
    <property type="entry name" value="DUF1858"/>
    <property type="match status" value="1"/>
</dbReference>
<comment type="caution">
    <text evidence="2">The sequence shown here is derived from an EMBL/GenBank/DDBJ whole genome shotgun (WGS) entry which is preliminary data.</text>
</comment>
<dbReference type="SUPFAM" id="SSF140683">
    <property type="entry name" value="SP0561-like"/>
    <property type="match status" value="1"/>
</dbReference>
<dbReference type="AlphaFoldDB" id="A0A136WHE3"/>
<dbReference type="PATRIC" id="fig|36847.3.peg.93"/>
<name>A0A136WHE3_9FIRM</name>